<evidence type="ECO:0008006" key="3">
    <source>
        <dbReference type="Google" id="ProtNLM"/>
    </source>
</evidence>
<dbReference type="PRINTS" id="PR02086">
    <property type="entry name" value="PUTNUCHARBI1"/>
</dbReference>
<organism evidence="1 2">
    <name type="scientific">Tegillarca granosa</name>
    <name type="common">Malaysian cockle</name>
    <name type="synonym">Anadara granosa</name>
    <dbReference type="NCBI Taxonomy" id="220873"/>
    <lineage>
        <taxon>Eukaryota</taxon>
        <taxon>Metazoa</taxon>
        <taxon>Spiralia</taxon>
        <taxon>Lophotrochozoa</taxon>
        <taxon>Mollusca</taxon>
        <taxon>Bivalvia</taxon>
        <taxon>Autobranchia</taxon>
        <taxon>Pteriomorphia</taxon>
        <taxon>Arcoida</taxon>
        <taxon>Arcoidea</taxon>
        <taxon>Arcidae</taxon>
        <taxon>Tegillarca</taxon>
    </lineage>
</organism>
<dbReference type="Proteomes" id="UP001217089">
    <property type="component" value="Unassembled WGS sequence"/>
</dbReference>
<accession>A0ABQ9EIP9</accession>
<gene>
    <name evidence="1" type="ORF">KUTeg_018634</name>
</gene>
<sequence>MDHETNLTFLRQVHGSHKYLSLNLSRLKMAAVLRLLERLDYTERNRVFLDRKNPMDYLRDEEIFARYRFSRHTIFYITDLVSARLVHPTRRSVPLTPLLQVLVFLRFLATGDFHLLIGESINISKDTAGRCIRRVSEVIVSLAGQCIVFPKGDDARQRKAGFFAVAEEENAKVSQEQKYFKMVVMKNFIITHCVAKCPGSVHDTRMFKESNLCRQFENEII</sequence>
<keyword evidence="2" id="KW-1185">Reference proteome</keyword>
<protein>
    <recommendedName>
        <fullName evidence="3">Nuclease HARBI1</fullName>
    </recommendedName>
</protein>
<comment type="caution">
    <text evidence="1">The sequence shown here is derived from an EMBL/GenBank/DDBJ whole genome shotgun (WGS) entry which is preliminary data.</text>
</comment>
<dbReference type="EMBL" id="JARBDR010000905">
    <property type="protein sequence ID" value="KAJ8303812.1"/>
    <property type="molecule type" value="Genomic_DNA"/>
</dbReference>
<proteinExistence type="predicted"/>
<evidence type="ECO:0000313" key="1">
    <source>
        <dbReference type="EMBL" id="KAJ8303812.1"/>
    </source>
</evidence>
<name>A0ABQ9EIP9_TEGGR</name>
<dbReference type="InterPro" id="IPR026103">
    <property type="entry name" value="HARBI1_animal"/>
</dbReference>
<reference evidence="1 2" key="1">
    <citation type="submission" date="2022-12" db="EMBL/GenBank/DDBJ databases">
        <title>Chromosome-level genome of Tegillarca granosa.</title>
        <authorList>
            <person name="Kim J."/>
        </authorList>
    </citation>
    <scope>NUCLEOTIDE SEQUENCE [LARGE SCALE GENOMIC DNA]</scope>
    <source>
        <strain evidence="1">Teg-2019</strain>
        <tissue evidence="1">Adductor muscle</tissue>
    </source>
</reference>
<evidence type="ECO:0000313" key="2">
    <source>
        <dbReference type="Proteomes" id="UP001217089"/>
    </source>
</evidence>